<name>A0A2U2HPH7_9BURK</name>
<keyword evidence="3" id="KW-1185">Reference proteome</keyword>
<dbReference type="EMBL" id="PXWF02000093">
    <property type="protein sequence ID" value="PWF49325.1"/>
    <property type="molecule type" value="Genomic_DNA"/>
</dbReference>
<accession>A0A2U2HPH7</accession>
<organism evidence="2 3">
    <name type="scientific">Massilia glaciei</name>
    <dbReference type="NCBI Taxonomy" id="1524097"/>
    <lineage>
        <taxon>Bacteria</taxon>
        <taxon>Pseudomonadati</taxon>
        <taxon>Pseudomonadota</taxon>
        <taxon>Betaproteobacteria</taxon>
        <taxon>Burkholderiales</taxon>
        <taxon>Oxalobacteraceae</taxon>
        <taxon>Telluria group</taxon>
        <taxon>Massilia</taxon>
    </lineage>
</organism>
<feature type="transmembrane region" description="Helical" evidence="1">
    <location>
        <begin position="57"/>
        <end position="75"/>
    </location>
</feature>
<protein>
    <submittedName>
        <fullName evidence="2">Uncharacterized protein</fullName>
    </submittedName>
</protein>
<reference evidence="2 3" key="1">
    <citation type="submission" date="2018-04" db="EMBL/GenBank/DDBJ databases">
        <title>Massilia violaceinigra sp. nov., a novel purple-pigmented bacterium isolated from Tianshan glacier, Xinjiang, China.</title>
        <authorList>
            <person name="Wang H."/>
        </authorList>
    </citation>
    <scope>NUCLEOTIDE SEQUENCE [LARGE SCALE GENOMIC DNA]</scope>
    <source>
        <strain evidence="2 3">B448-2</strain>
    </source>
</reference>
<keyword evidence="1" id="KW-0472">Membrane</keyword>
<gene>
    <name evidence="2" type="ORF">C7C56_007145</name>
</gene>
<dbReference type="Proteomes" id="UP000241421">
    <property type="component" value="Unassembled WGS sequence"/>
</dbReference>
<proteinExistence type="predicted"/>
<comment type="caution">
    <text evidence="2">The sequence shown here is derived from an EMBL/GenBank/DDBJ whole genome shotgun (WGS) entry which is preliminary data.</text>
</comment>
<evidence type="ECO:0000313" key="2">
    <source>
        <dbReference type="EMBL" id="PWF49325.1"/>
    </source>
</evidence>
<sequence length="124" mass="13864">MILYSALNSYRLRRWLDVPIYLLAIAGVIGVMIATTTNPLPEAVQWFAQATGARQPMYTMLRVYAVLLWGGFYLLHRQQHRSSNMLTDLPSAWIPCLVCTVLGVGMTYGTAHATDFVLALMVSK</sequence>
<evidence type="ECO:0000313" key="3">
    <source>
        <dbReference type="Proteomes" id="UP000241421"/>
    </source>
</evidence>
<feature type="transmembrane region" description="Helical" evidence="1">
    <location>
        <begin position="20"/>
        <end position="37"/>
    </location>
</feature>
<keyword evidence="1" id="KW-0812">Transmembrane</keyword>
<dbReference type="AlphaFoldDB" id="A0A2U2HPH7"/>
<keyword evidence="1" id="KW-1133">Transmembrane helix</keyword>
<evidence type="ECO:0000256" key="1">
    <source>
        <dbReference type="SAM" id="Phobius"/>
    </source>
</evidence>